<proteinExistence type="predicted"/>
<dbReference type="EMBL" id="LT899436">
    <property type="protein sequence ID" value="SNR14667.1"/>
    <property type="molecule type" value="Genomic_DNA"/>
</dbReference>
<dbReference type="InterPro" id="IPR025295">
    <property type="entry name" value="eCIS_core_dom"/>
</dbReference>
<dbReference type="AlphaFoldDB" id="A0A238U696"/>
<accession>A0A238U696</accession>
<dbReference type="Proteomes" id="UP000215214">
    <property type="component" value="Chromosome TJEJU"/>
</dbReference>
<feature type="compositionally biased region" description="Basic and acidic residues" evidence="1">
    <location>
        <begin position="1"/>
        <end position="18"/>
    </location>
</feature>
<evidence type="ECO:0000313" key="4">
    <source>
        <dbReference type="Proteomes" id="UP000215214"/>
    </source>
</evidence>
<dbReference type="RefSeq" id="WP_095069809.1">
    <property type="nucleotide sequence ID" value="NZ_LT899436.1"/>
</dbReference>
<feature type="region of interest" description="Disordered" evidence="1">
    <location>
        <begin position="1"/>
        <end position="56"/>
    </location>
</feature>
<evidence type="ECO:0000259" key="2">
    <source>
        <dbReference type="Pfam" id="PF13699"/>
    </source>
</evidence>
<gene>
    <name evidence="3" type="ORF">TJEJU_0903</name>
</gene>
<reference evidence="3 4" key="1">
    <citation type="submission" date="2017-07" db="EMBL/GenBank/DDBJ databases">
        <authorList>
            <person name="Sun Z.S."/>
            <person name="Albrecht U."/>
            <person name="Echele G."/>
            <person name="Lee C.C."/>
        </authorList>
    </citation>
    <scope>NUCLEOTIDE SEQUENCE [LARGE SCALE GENOMIC DNA]</scope>
    <source>
        <strain evidence="4">type strain: KCTC 22618</strain>
    </source>
</reference>
<dbReference type="Pfam" id="PF13699">
    <property type="entry name" value="eCIS_core"/>
    <property type="match status" value="1"/>
</dbReference>
<dbReference type="KEGG" id="tje:TJEJU_0903"/>
<name>A0A238U696_9FLAO</name>
<protein>
    <recommendedName>
        <fullName evidence="2">eCIS core domain-containing protein</fullName>
    </recommendedName>
</protein>
<sequence length="337" mass="36713">MHSYDSIKENAVTKDSTNKKKQTAQLKDNRSSSAKFTELQSNVDNSAKVVQQKEKSEAIQDATVQRAENKTGLPDQLKSGIEALSGIDMSDTRVHYNSSEPAQLQAHAFAQGNNIHIAPGQERHLAHEAWHVVQQKQGRVKPTTQLKGKTLVNDDQGLEREADIMGARAESITQKKSNEVQKSTVQSKTVQRQVADWNAAVCANGTTVYHNTSQDSAVSLVTDGVRQVENAWGGGILGAGFYTHKTRMGADVYGNRFTLQYRITAALTGQVVPRALIAHGIPGGTDYVTGNDFLTNEDDANEVKLHSGNHLAFVAVRDNRTGVSYNNAAAFINAIMQ</sequence>
<evidence type="ECO:0000313" key="3">
    <source>
        <dbReference type="EMBL" id="SNR14667.1"/>
    </source>
</evidence>
<dbReference type="OrthoDB" id="292792at2"/>
<feature type="domain" description="eCIS core" evidence="2">
    <location>
        <begin position="73"/>
        <end position="138"/>
    </location>
</feature>
<evidence type="ECO:0000256" key="1">
    <source>
        <dbReference type="SAM" id="MobiDB-lite"/>
    </source>
</evidence>
<feature type="compositionally biased region" description="Polar residues" evidence="1">
    <location>
        <begin position="23"/>
        <end position="49"/>
    </location>
</feature>
<keyword evidence="4" id="KW-1185">Reference proteome</keyword>
<organism evidence="3 4">
    <name type="scientific">Tenacibaculum jejuense</name>
    <dbReference type="NCBI Taxonomy" id="584609"/>
    <lineage>
        <taxon>Bacteria</taxon>
        <taxon>Pseudomonadati</taxon>
        <taxon>Bacteroidota</taxon>
        <taxon>Flavobacteriia</taxon>
        <taxon>Flavobacteriales</taxon>
        <taxon>Flavobacteriaceae</taxon>
        <taxon>Tenacibaculum</taxon>
    </lineage>
</organism>